<evidence type="ECO:0000313" key="2">
    <source>
        <dbReference type="Proteomes" id="UP000076008"/>
    </source>
</evidence>
<dbReference type="AlphaFoldDB" id="A0A0F1Q712"/>
<reference evidence="1 2" key="1">
    <citation type="submission" date="2016-03" db="EMBL/GenBank/DDBJ databases">
        <authorList>
            <consortium name="Pathogen Informatics"/>
        </authorList>
    </citation>
    <scope>NUCLEOTIDE SEQUENCE [LARGE SCALE GENOMIC DNA]</scope>
    <source>
        <strain evidence="2">e1252</strain>
    </source>
</reference>
<accession>A0A0F1Q712</accession>
<dbReference type="SUPFAM" id="SSF54909">
    <property type="entry name" value="Dimeric alpha+beta barrel"/>
    <property type="match status" value="1"/>
</dbReference>
<dbReference type="InterPro" id="IPR011008">
    <property type="entry name" value="Dimeric_a/b-barrel"/>
</dbReference>
<dbReference type="EMBL" id="FJXR01000032">
    <property type="protein sequence ID" value="CZW14980.1"/>
    <property type="molecule type" value="Genomic_DNA"/>
</dbReference>
<organism evidence="1 2">
    <name type="scientific">Enterobacter cloacae</name>
    <dbReference type="NCBI Taxonomy" id="550"/>
    <lineage>
        <taxon>Bacteria</taxon>
        <taxon>Pseudomonadati</taxon>
        <taxon>Pseudomonadota</taxon>
        <taxon>Gammaproteobacteria</taxon>
        <taxon>Enterobacterales</taxon>
        <taxon>Enterobacteriaceae</taxon>
        <taxon>Enterobacter</taxon>
        <taxon>Enterobacter cloacae complex</taxon>
    </lineage>
</organism>
<protein>
    <submittedName>
        <fullName evidence="1">Nipsnap family protein</fullName>
    </submittedName>
</protein>
<name>A0A0F1Q712_ENTCL</name>
<dbReference type="Gene3D" id="3.30.70.100">
    <property type="match status" value="1"/>
</dbReference>
<dbReference type="GeneID" id="63140440"/>
<proteinExistence type="predicted"/>
<dbReference type="RefSeq" id="WP_016154439.1">
    <property type="nucleotide sequence ID" value="NZ_FJXR01000032.1"/>
</dbReference>
<sequence>MKTVEFLLYTLKPGTGKDFHRIMKEVSVPLHRSVGMDVISYGISAHDDDAYYLIRAYNSLSHLKTAQDTFYDSEAWRHGPRQAIIDRISISVKSVLTLTESAVEHLRTH</sequence>
<dbReference type="Proteomes" id="UP000076008">
    <property type="component" value="Unassembled WGS sequence"/>
</dbReference>
<gene>
    <name evidence="1" type="ORF">SAMEA2273318_04125</name>
</gene>
<evidence type="ECO:0000313" key="1">
    <source>
        <dbReference type="EMBL" id="CZW14980.1"/>
    </source>
</evidence>